<dbReference type="InterPro" id="IPR036291">
    <property type="entry name" value="NAD(P)-bd_dom_sf"/>
</dbReference>
<dbReference type="PROSITE" id="PS00061">
    <property type="entry name" value="ADH_SHORT"/>
    <property type="match status" value="1"/>
</dbReference>
<evidence type="ECO:0000256" key="1">
    <source>
        <dbReference type="ARBA" id="ARBA00006484"/>
    </source>
</evidence>
<dbReference type="Proteomes" id="UP000681425">
    <property type="component" value="Chromosome"/>
</dbReference>
<dbReference type="PRINTS" id="PR00080">
    <property type="entry name" value="SDRFAMILY"/>
</dbReference>
<dbReference type="KEGG" id="spph:KFK14_10350"/>
<evidence type="ECO:0000256" key="2">
    <source>
        <dbReference type="ARBA" id="ARBA00023002"/>
    </source>
</evidence>
<sequence length="252" mass="26456">MGSLEGRCAIVTGAAYGIGFAAAQRFAREGAFVVIADIKGHEAAAESLRAEGLNALAATVDVTSDEDVNGVVAQVMAQQGRIDILVNNAAISAELRPAPFETATAEQWHRIYDVNVVGAFRMCKAVSPHMRAAKWGRIINVTSGAAFVGSAGIMHYVASKGAIIAMTRTLANEFGIDNVLVNAVSPGFTITESVKSAPEIWGDYMAPAIAARFIKRDALAPDVANVMHFLATEDASFMTGQTLTADGGTVMH</sequence>
<dbReference type="CDD" id="cd05233">
    <property type="entry name" value="SDR_c"/>
    <property type="match status" value="1"/>
</dbReference>
<gene>
    <name evidence="4" type="ORF">KFK14_10350</name>
</gene>
<dbReference type="AlphaFoldDB" id="A0A975KAC7"/>
<dbReference type="RefSeq" id="WP_212610725.1">
    <property type="nucleotide sequence ID" value="NZ_CP073910.1"/>
</dbReference>
<dbReference type="PRINTS" id="PR00081">
    <property type="entry name" value="GDHRDH"/>
</dbReference>
<dbReference type="EMBL" id="CP073910">
    <property type="protein sequence ID" value="QUT07739.1"/>
    <property type="molecule type" value="Genomic_DNA"/>
</dbReference>
<proteinExistence type="inferred from homology"/>
<name>A0A975KAC7_9SPHN</name>
<dbReference type="PANTHER" id="PTHR24321:SF8">
    <property type="entry name" value="ESTRADIOL 17-BETA-DEHYDROGENASE 8-RELATED"/>
    <property type="match status" value="1"/>
</dbReference>
<organism evidence="4 5">
    <name type="scientific">Sphingobium phenoxybenzoativorans</name>
    <dbReference type="NCBI Taxonomy" id="1592790"/>
    <lineage>
        <taxon>Bacteria</taxon>
        <taxon>Pseudomonadati</taxon>
        <taxon>Pseudomonadota</taxon>
        <taxon>Alphaproteobacteria</taxon>
        <taxon>Sphingomonadales</taxon>
        <taxon>Sphingomonadaceae</taxon>
        <taxon>Sphingobium</taxon>
    </lineage>
</organism>
<dbReference type="InterPro" id="IPR002347">
    <property type="entry name" value="SDR_fam"/>
</dbReference>
<dbReference type="GO" id="GO:0016491">
    <property type="term" value="F:oxidoreductase activity"/>
    <property type="evidence" value="ECO:0007669"/>
    <property type="project" value="UniProtKB-KW"/>
</dbReference>
<dbReference type="Pfam" id="PF13561">
    <property type="entry name" value="adh_short_C2"/>
    <property type="match status" value="1"/>
</dbReference>
<evidence type="ECO:0000313" key="5">
    <source>
        <dbReference type="Proteomes" id="UP000681425"/>
    </source>
</evidence>
<comment type="similarity">
    <text evidence="1">Belongs to the short-chain dehydrogenases/reductases (SDR) family.</text>
</comment>
<accession>A0A975KAC7</accession>
<reference evidence="4" key="1">
    <citation type="submission" date="2021-04" db="EMBL/GenBank/DDBJ databases">
        <title>Isolation of p-tert-butylphenol degrading bacteria Sphingobium phenoxybenzoativorans Tas13 from active sludge.</title>
        <authorList>
            <person name="Li Y."/>
        </authorList>
    </citation>
    <scope>NUCLEOTIDE SEQUENCE</scope>
    <source>
        <strain evidence="4">Tas13</strain>
    </source>
</reference>
<keyword evidence="5" id="KW-1185">Reference proteome</keyword>
<comment type="catalytic activity">
    <reaction evidence="3">
        <text>2,5-dichlorocyclohexa-2,5-dien-1,4-diol + NAD(+) = 2,5-dichlorohydroquinone + NADH + H(+)</text>
        <dbReference type="Rhea" id="RHEA:15741"/>
        <dbReference type="ChEBI" id="CHEBI:15378"/>
        <dbReference type="ChEBI" id="CHEBI:27545"/>
        <dbReference type="ChEBI" id="CHEBI:28975"/>
        <dbReference type="ChEBI" id="CHEBI:57540"/>
        <dbReference type="ChEBI" id="CHEBI:57945"/>
    </reaction>
</comment>
<dbReference type="InterPro" id="IPR020904">
    <property type="entry name" value="Sc_DH/Rdtase_CS"/>
</dbReference>
<keyword evidence="2" id="KW-0560">Oxidoreductase</keyword>
<evidence type="ECO:0000313" key="4">
    <source>
        <dbReference type="EMBL" id="QUT07739.1"/>
    </source>
</evidence>
<dbReference type="Gene3D" id="3.40.50.720">
    <property type="entry name" value="NAD(P)-binding Rossmann-like Domain"/>
    <property type="match status" value="1"/>
</dbReference>
<protein>
    <submittedName>
        <fullName evidence="4">SDR family oxidoreductase</fullName>
    </submittedName>
</protein>
<dbReference type="PANTHER" id="PTHR24321">
    <property type="entry name" value="DEHYDROGENASES, SHORT CHAIN"/>
    <property type="match status" value="1"/>
</dbReference>
<dbReference type="SUPFAM" id="SSF51735">
    <property type="entry name" value="NAD(P)-binding Rossmann-fold domains"/>
    <property type="match status" value="1"/>
</dbReference>
<evidence type="ECO:0000256" key="3">
    <source>
        <dbReference type="ARBA" id="ARBA00051383"/>
    </source>
</evidence>
<dbReference type="FunFam" id="3.40.50.720:FF:000084">
    <property type="entry name" value="Short-chain dehydrogenase reductase"/>
    <property type="match status" value="1"/>
</dbReference>